<sequence length="808" mass="89073">MDLEAKPPLGDGDLVTSIPRASLTTYIVSPDGSFHLDETLPSLDKTPRPLDGTPGSIEKTPAPLDEIPIEKEKEGKSQQAIAYLHLAEGLPESARAGLRALVPGIPDTFFDAHLDNSLAQTDNSLDEKRAVILARWSRVAHQPKEIWLREQRLQTKGPYNVNDADPVKSRLDHERYDHISDPYRGYVPLSEVRVLKRVEHPVVPATRERHLTEKTFRANILQAVTDLEAATATAPEPAAAARTETVMQDMVIHIANECISAYRGTSEDSTPAFLILFDAPRQHRIAKMSYNIIKGGDPTQTATDGLAFPDDKSYRGQFLRILLGAAKGLTADVIPDAIANAIVKIVLDDQACLLSSISNALDNIELSPYKRTSVPKTWRDDPPRWRNHLFHQLQSLTYLSDLLTSTPTTTTTTTTPQLKALEAAAKNLEAMTRRLEGSYQLLMSAMSILESEKAIDQAVVVTRLTNLAFFFIPLSFVASLFGMNVNEFDQRLTVWLWVVVSAAVMGLTYFIRFRAPLGAATAAVPEAIASWRWDLFVARLRRWAQVARPFMRPLWTVVFYAVLGAVLWLGSTRLRTDETKIGVVAALAVVPRLLSPLSGWLLFRGSLACLGTVQRVAAAAFYSGVAVAIWGVATCALPIETRIGLALGVVVFPSLFTTPWRLFGRRRFVGFFFRYDDSISSPSSSWTDIIVYTSGIAMWAAVGVSLWKLFSSTASDATKIGVAIGLIGFPLITIGPLLSFHFEDEKSFHLARLSLYAVRLGFSFIFGVMFWRLCISPLSVDAKVGVGASVIVSLFLIVDLIKVSLEFT</sequence>
<organism evidence="7 8">
    <name type="scientific">Schizothecium vesticola</name>
    <dbReference type="NCBI Taxonomy" id="314040"/>
    <lineage>
        <taxon>Eukaryota</taxon>
        <taxon>Fungi</taxon>
        <taxon>Dikarya</taxon>
        <taxon>Ascomycota</taxon>
        <taxon>Pezizomycotina</taxon>
        <taxon>Sordariomycetes</taxon>
        <taxon>Sordariomycetidae</taxon>
        <taxon>Sordariales</taxon>
        <taxon>Schizotheciaceae</taxon>
        <taxon>Schizothecium</taxon>
    </lineage>
</organism>
<comment type="subcellular location">
    <subcellularLocation>
        <location evidence="1">Membrane</location>
        <topology evidence="1">Multi-pass membrane protein</topology>
    </subcellularLocation>
</comment>
<feature type="transmembrane region" description="Helical" evidence="6">
    <location>
        <begin position="492"/>
        <end position="511"/>
    </location>
</feature>
<dbReference type="Proteomes" id="UP001172155">
    <property type="component" value="Unassembled WGS sequence"/>
</dbReference>
<dbReference type="GO" id="GO:0046873">
    <property type="term" value="F:metal ion transmembrane transporter activity"/>
    <property type="evidence" value="ECO:0007669"/>
    <property type="project" value="InterPro"/>
</dbReference>
<feature type="transmembrane region" description="Helical" evidence="6">
    <location>
        <begin position="550"/>
        <end position="569"/>
    </location>
</feature>
<keyword evidence="3 6" id="KW-1133">Transmembrane helix</keyword>
<accession>A0AA40ENJ7</accession>
<keyword evidence="2 6" id="KW-0812">Transmembrane</keyword>
<gene>
    <name evidence="7" type="ORF">B0T18DRAFT_167344</name>
</gene>
<feature type="transmembrane region" description="Helical" evidence="6">
    <location>
        <begin position="785"/>
        <end position="805"/>
    </location>
</feature>
<dbReference type="InterPro" id="IPR045863">
    <property type="entry name" value="CorA_TM1_TM2"/>
</dbReference>
<feature type="region of interest" description="Disordered" evidence="5">
    <location>
        <begin position="37"/>
        <end position="62"/>
    </location>
</feature>
<evidence type="ECO:0000256" key="1">
    <source>
        <dbReference type="ARBA" id="ARBA00004141"/>
    </source>
</evidence>
<feature type="transmembrane region" description="Helical" evidence="6">
    <location>
        <begin position="645"/>
        <end position="664"/>
    </location>
</feature>
<dbReference type="SUPFAM" id="SSF144083">
    <property type="entry name" value="Magnesium transport protein CorA, transmembrane region"/>
    <property type="match status" value="1"/>
</dbReference>
<protein>
    <submittedName>
        <fullName evidence="7">Uncharacterized protein</fullName>
    </submittedName>
</protein>
<comment type="caution">
    <text evidence="7">The sequence shown here is derived from an EMBL/GenBank/DDBJ whole genome shotgun (WGS) entry which is preliminary data.</text>
</comment>
<reference evidence="7" key="1">
    <citation type="submission" date="2023-06" db="EMBL/GenBank/DDBJ databases">
        <title>Genome-scale phylogeny and comparative genomics of the fungal order Sordariales.</title>
        <authorList>
            <consortium name="Lawrence Berkeley National Laboratory"/>
            <person name="Hensen N."/>
            <person name="Bonometti L."/>
            <person name="Westerberg I."/>
            <person name="Brannstrom I.O."/>
            <person name="Guillou S."/>
            <person name="Cros-Aarteil S."/>
            <person name="Calhoun S."/>
            <person name="Haridas S."/>
            <person name="Kuo A."/>
            <person name="Mondo S."/>
            <person name="Pangilinan J."/>
            <person name="Riley R."/>
            <person name="LaButti K."/>
            <person name="Andreopoulos B."/>
            <person name="Lipzen A."/>
            <person name="Chen C."/>
            <person name="Yanf M."/>
            <person name="Daum C."/>
            <person name="Ng V."/>
            <person name="Clum A."/>
            <person name="Steindorff A."/>
            <person name="Ohm R."/>
            <person name="Martin F."/>
            <person name="Silar P."/>
            <person name="Natvig D."/>
            <person name="Lalanne C."/>
            <person name="Gautier V."/>
            <person name="Ament-velasquez S.L."/>
            <person name="Kruys A."/>
            <person name="Hutchinson M.I."/>
            <person name="Powell A.J."/>
            <person name="Barry K."/>
            <person name="Miller A.N."/>
            <person name="Grigoriev I.V."/>
            <person name="Debuchy R."/>
            <person name="Gladieux P."/>
            <person name="Thoren M.H."/>
            <person name="Johannesson H."/>
        </authorList>
    </citation>
    <scope>NUCLEOTIDE SEQUENCE</scope>
    <source>
        <strain evidence="7">SMH3187-1</strain>
    </source>
</reference>
<feature type="transmembrane region" description="Helical" evidence="6">
    <location>
        <begin position="722"/>
        <end position="741"/>
    </location>
</feature>
<evidence type="ECO:0000256" key="2">
    <source>
        <dbReference type="ARBA" id="ARBA00022692"/>
    </source>
</evidence>
<evidence type="ECO:0000313" key="7">
    <source>
        <dbReference type="EMBL" id="KAK0742609.1"/>
    </source>
</evidence>
<proteinExistence type="predicted"/>
<feature type="transmembrane region" description="Helical" evidence="6">
    <location>
        <begin position="581"/>
        <end position="603"/>
    </location>
</feature>
<feature type="transmembrane region" description="Helical" evidence="6">
    <location>
        <begin position="689"/>
        <end position="710"/>
    </location>
</feature>
<feature type="transmembrane region" description="Helical" evidence="6">
    <location>
        <begin position="753"/>
        <end position="773"/>
    </location>
</feature>
<keyword evidence="4 6" id="KW-0472">Membrane</keyword>
<feature type="transmembrane region" description="Helical" evidence="6">
    <location>
        <begin position="615"/>
        <end position="639"/>
    </location>
</feature>
<dbReference type="InterPro" id="IPR002523">
    <property type="entry name" value="MgTranspt_CorA/ZnTranspt_ZntB"/>
</dbReference>
<evidence type="ECO:0000256" key="4">
    <source>
        <dbReference type="ARBA" id="ARBA00023136"/>
    </source>
</evidence>
<feature type="transmembrane region" description="Helical" evidence="6">
    <location>
        <begin position="467"/>
        <end position="485"/>
    </location>
</feature>
<dbReference type="Pfam" id="PF01544">
    <property type="entry name" value="CorA"/>
    <property type="match status" value="1"/>
</dbReference>
<evidence type="ECO:0000256" key="5">
    <source>
        <dbReference type="SAM" id="MobiDB-lite"/>
    </source>
</evidence>
<keyword evidence="8" id="KW-1185">Reference proteome</keyword>
<dbReference type="AlphaFoldDB" id="A0AA40ENJ7"/>
<dbReference type="GO" id="GO:0016020">
    <property type="term" value="C:membrane"/>
    <property type="evidence" value="ECO:0007669"/>
    <property type="project" value="UniProtKB-SubCell"/>
</dbReference>
<evidence type="ECO:0000256" key="6">
    <source>
        <dbReference type="SAM" id="Phobius"/>
    </source>
</evidence>
<dbReference type="Gene3D" id="1.20.58.340">
    <property type="entry name" value="Magnesium transport protein CorA, transmembrane region"/>
    <property type="match status" value="1"/>
</dbReference>
<evidence type="ECO:0000256" key="3">
    <source>
        <dbReference type="ARBA" id="ARBA00022989"/>
    </source>
</evidence>
<name>A0AA40ENJ7_9PEZI</name>
<evidence type="ECO:0000313" key="8">
    <source>
        <dbReference type="Proteomes" id="UP001172155"/>
    </source>
</evidence>
<dbReference type="EMBL" id="JAUKUD010000005">
    <property type="protein sequence ID" value="KAK0742609.1"/>
    <property type="molecule type" value="Genomic_DNA"/>
</dbReference>